<keyword evidence="4" id="KW-1003">Cell membrane</keyword>
<evidence type="ECO:0000256" key="1">
    <source>
        <dbReference type="ARBA" id="ARBA00000085"/>
    </source>
</evidence>
<keyword evidence="15" id="KW-1185">Reference proteome</keyword>
<dbReference type="SMART" id="SM00387">
    <property type="entry name" value="HATPase_c"/>
    <property type="match status" value="1"/>
</dbReference>
<sequence>MNLKEYFLDKRYFIIFYIVLMTFISAIVYLDGTIQVNFYNIIYINIVAGTVTTIYLLGEYFFNRKYYNTIKYILDNREEDIIYSLPEPKSFKQYLNNKLLIHIYINEELKIEKLHEEKRNNSEFITSWVHEIKTPISVARLVIENSLGKPKEEILNSIEEEIDKIDNYVEQALYYSKIDDFSKDYFISDHNLEKIVKTHITKHAKLFINKKIKIEINNIDFTVSTDIKWLGFIIDQILSNSLKYTGENGTIKISGEKLSKEKILIIEDNGIGIKSEDIDRVFHRGFTGHNGRELYKSTGMGLYLAKELAKKLGHHISIESSYGEYTKVKIHFPKLTDYFNIVKM</sequence>
<dbReference type="EC" id="2.7.13.3" evidence="3"/>
<keyword evidence="9 12" id="KW-1133">Transmembrane helix</keyword>
<organism evidence="14 15">
    <name type="scientific">Clostridium tetanomorphum</name>
    <dbReference type="NCBI Taxonomy" id="1553"/>
    <lineage>
        <taxon>Bacteria</taxon>
        <taxon>Bacillati</taxon>
        <taxon>Bacillota</taxon>
        <taxon>Clostridia</taxon>
        <taxon>Eubacteriales</taxon>
        <taxon>Clostridiaceae</taxon>
        <taxon>Clostridium</taxon>
    </lineage>
</organism>
<dbReference type="InterPro" id="IPR036890">
    <property type="entry name" value="HATPase_C_sf"/>
</dbReference>
<dbReference type="AlphaFoldDB" id="A0A923EA08"/>
<dbReference type="PRINTS" id="PR00344">
    <property type="entry name" value="BCTRLSENSOR"/>
</dbReference>
<dbReference type="EMBL" id="JAAZWO010000008">
    <property type="protein sequence ID" value="MBC2397849.1"/>
    <property type="molecule type" value="Genomic_DNA"/>
</dbReference>
<proteinExistence type="predicted"/>
<gene>
    <name evidence="14" type="ORF">HGG79_08685</name>
</gene>
<evidence type="ECO:0000256" key="9">
    <source>
        <dbReference type="ARBA" id="ARBA00022989"/>
    </source>
</evidence>
<dbReference type="InterPro" id="IPR003661">
    <property type="entry name" value="HisK_dim/P_dom"/>
</dbReference>
<evidence type="ECO:0000256" key="12">
    <source>
        <dbReference type="SAM" id="Phobius"/>
    </source>
</evidence>
<keyword evidence="6" id="KW-0808">Transferase</keyword>
<feature type="domain" description="Histidine kinase" evidence="13">
    <location>
        <begin position="127"/>
        <end position="336"/>
    </location>
</feature>
<dbReference type="SMART" id="SM00388">
    <property type="entry name" value="HisKA"/>
    <property type="match status" value="1"/>
</dbReference>
<dbReference type="RefSeq" id="WP_173680176.1">
    <property type="nucleotide sequence ID" value="NZ_JAAZWO010000008.1"/>
</dbReference>
<evidence type="ECO:0000256" key="10">
    <source>
        <dbReference type="ARBA" id="ARBA00023012"/>
    </source>
</evidence>
<dbReference type="Gene3D" id="3.30.565.10">
    <property type="entry name" value="Histidine kinase-like ATPase, C-terminal domain"/>
    <property type="match status" value="1"/>
</dbReference>
<evidence type="ECO:0000256" key="2">
    <source>
        <dbReference type="ARBA" id="ARBA00004651"/>
    </source>
</evidence>
<dbReference type="Pfam" id="PF00512">
    <property type="entry name" value="HisKA"/>
    <property type="match status" value="1"/>
</dbReference>
<dbReference type="GO" id="GO:0016036">
    <property type="term" value="P:cellular response to phosphate starvation"/>
    <property type="evidence" value="ECO:0007669"/>
    <property type="project" value="TreeGrafter"/>
</dbReference>
<dbReference type="PANTHER" id="PTHR45453:SF2">
    <property type="entry name" value="HISTIDINE KINASE"/>
    <property type="match status" value="1"/>
</dbReference>
<evidence type="ECO:0000256" key="5">
    <source>
        <dbReference type="ARBA" id="ARBA00022553"/>
    </source>
</evidence>
<keyword evidence="5" id="KW-0597">Phosphoprotein</keyword>
<dbReference type="Pfam" id="PF02518">
    <property type="entry name" value="HATPase_c"/>
    <property type="match status" value="1"/>
</dbReference>
<feature type="transmembrane region" description="Helical" evidence="12">
    <location>
        <begin position="12"/>
        <end position="30"/>
    </location>
</feature>
<accession>A0A923EA08</accession>
<evidence type="ECO:0000256" key="6">
    <source>
        <dbReference type="ARBA" id="ARBA00022679"/>
    </source>
</evidence>
<keyword evidence="10" id="KW-0902">Two-component regulatory system</keyword>
<keyword evidence="8 14" id="KW-0418">Kinase</keyword>
<evidence type="ECO:0000256" key="7">
    <source>
        <dbReference type="ARBA" id="ARBA00022692"/>
    </source>
</evidence>
<dbReference type="Gene3D" id="1.10.287.130">
    <property type="match status" value="1"/>
</dbReference>
<comment type="subcellular location">
    <subcellularLocation>
        <location evidence="2">Cell membrane</location>
        <topology evidence="2">Multi-pass membrane protein</topology>
    </subcellularLocation>
</comment>
<dbReference type="InterPro" id="IPR003594">
    <property type="entry name" value="HATPase_dom"/>
</dbReference>
<feature type="transmembrane region" description="Helical" evidence="12">
    <location>
        <begin position="42"/>
        <end position="62"/>
    </location>
</feature>
<dbReference type="SUPFAM" id="SSF47384">
    <property type="entry name" value="Homodimeric domain of signal transducing histidine kinase"/>
    <property type="match status" value="1"/>
</dbReference>
<dbReference type="CDD" id="cd00082">
    <property type="entry name" value="HisKA"/>
    <property type="match status" value="1"/>
</dbReference>
<dbReference type="Proteomes" id="UP000563151">
    <property type="component" value="Unassembled WGS sequence"/>
</dbReference>
<dbReference type="GO" id="GO:0000155">
    <property type="term" value="F:phosphorelay sensor kinase activity"/>
    <property type="evidence" value="ECO:0007669"/>
    <property type="project" value="InterPro"/>
</dbReference>
<evidence type="ECO:0000256" key="8">
    <source>
        <dbReference type="ARBA" id="ARBA00022777"/>
    </source>
</evidence>
<dbReference type="GO" id="GO:0005886">
    <property type="term" value="C:plasma membrane"/>
    <property type="evidence" value="ECO:0007669"/>
    <property type="project" value="UniProtKB-SubCell"/>
</dbReference>
<evidence type="ECO:0000256" key="4">
    <source>
        <dbReference type="ARBA" id="ARBA00022475"/>
    </source>
</evidence>
<evidence type="ECO:0000256" key="3">
    <source>
        <dbReference type="ARBA" id="ARBA00012438"/>
    </source>
</evidence>
<evidence type="ECO:0000259" key="13">
    <source>
        <dbReference type="PROSITE" id="PS50109"/>
    </source>
</evidence>
<evidence type="ECO:0000313" key="15">
    <source>
        <dbReference type="Proteomes" id="UP000563151"/>
    </source>
</evidence>
<reference evidence="14 15" key="1">
    <citation type="submission" date="2020-04" db="EMBL/GenBank/DDBJ databases">
        <title>Genomic insights into acetone-butanol-ethanol (ABE) fermentation by sequencing solventogenic clostridia strains.</title>
        <authorList>
            <person name="Brown S."/>
        </authorList>
    </citation>
    <scope>NUCLEOTIDE SEQUENCE [LARGE SCALE GENOMIC DNA]</scope>
    <source>
        <strain evidence="14 15">DJ011</strain>
    </source>
</reference>
<dbReference type="InterPro" id="IPR036097">
    <property type="entry name" value="HisK_dim/P_sf"/>
</dbReference>
<evidence type="ECO:0000313" key="14">
    <source>
        <dbReference type="EMBL" id="MBC2397849.1"/>
    </source>
</evidence>
<dbReference type="PANTHER" id="PTHR45453">
    <property type="entry name" value="PHOSPHATE REGULON SENSOR PROTEIN PHOR"/>
    <property type="match status" value="1"/>
</dbReference>
<dbReference type="GO" id="GO:0004721">
    <property type="term" value="F:phosphoprotein phosphatase activity"/>
    <property type="evidence" value="ECO:0007669"/>
    <property type="project" value="TreeGrafter"/>
</dbReference>
<evidence type="ECO:0000256" key="11">
    <source>
        <dbReference type="ARBA" id="ARBA00023136"/>
    </source>
</evidence>
<name>A0A923EA08_CLOTT</name>
<dbReference type="InterPro" id="IPR050351">
    <property type="entry name" value="BphY/WalK/GraS-like"/>
</dbReference>
<dbReference type="SUPFAM" id="SSF55874">
    <property type="entry name" value="ATPase domain of HSP90 chaperone/DNA topoisomerase II/histidine kinase"/>
    <property type="match status" value="1"/>
</dbReference>
<keyword evidence="11 12" id="KW-0472">Membrane</keyword>
<keyword evidence="7 12" id="KW-0812">Transmembrane</keyword>
<comment type="catalytic activity">
    <reaction evidence="1">
        <text>ATP + protein L-histidine = ADP + protein N-phospho-L-histidine.</text>
        <dbReference type="EC" id="2.7.13.3"/>
    </reaction>
</comment>
<dbReference type="InterPro" id="IPR005467">
    <property type="entry name" value="His_kinase_dom"/>
</dbReference>
<comment type="caution">
    <text evidence="14">The sequence shown here is derived from an EMBL/GenBank/DDBJ whole genome shotgun (WGS) entry which is preliminary data.</text>
</comment>
<protein>
    <recommendedName>
        <fullName evidence="3">histidine kinase</fullName>
        <ecNumber evidence="3">2.7.13.3</ecNumber>
    </recommendedName>
</protein>
<dbReference type="PROSITE" id="PS50109">
    <property type="entry name" value="HIS_KIN"/>
    <property type="match status" value="1"/>
</dbReference>
<dbReference type="InterPro" id="IPR004358">
    <property type="entry name" value="Sig_transdc_His_kin-like_C"/>
</dbReference>